<dbReference type="GO" id="GO:0140078">
    <property type="term" value="F:class I DNA-(apurinic or apyrimidinic site) endonuclease activity"/>
    <property type="evidence" value="ECO:0007669"/>
    <property type="project" value="UniProtKB-EC"/>
</dbReference>
<protein>
    <recommendedName>
        <fullName evidence="2">DNA-(apurinic or apyrimidinic site) lyase</fullName>
        <ecNumber evidence="2">4.2.99.18</ecNumber>
    </recommendedName>
</protein>
<evidence type="ECO:0000256" key="8">
    <source>
        <dbReference type="ARBA" id="ARBA00023295"/>
    </source>
</evidence>
<evidence type="ECO:0000256" key="6">
    <source>
        <dbReference type="ARBA" id="ARBA00023239"/>
    </source>
</evidence>
<keyword evidence="7" id="KW-0511">Multifunctional enzyme</keyword>
<evidence type="ECO:0000256" key="5">
    <source>
        <dbReference type="ARBA" id="ARBA00023204"/>
    </source>
</evidence>
<evidence type="ECO:0000256" key="3">
    <source>
        <dbReference type="ARBA" id="ARBA00022763"/>
    </source>
</evidence>
<dbReference type="Gene3D" id="1.10.340.30">
    <property type="entry name" value="Hypothetical protein, domain 2"/>
    <property type="match status" value="1"/>
</dbReference>
<dbReference type="SMART" id="SM00478">
    <property type="entry name" value="ENDO3c"/>
    <property type="match status" value="1"/>
</dbReference>
<dbReference type="SUPFAM" id="SSF55945">
    <property type="entry name" value="TATA-box binding protein-like"/>
    <property type="match status" value="1"/>
</dbReference>
<reference evidence="11" key="1">
    <citation type="journal article" date="2011" name="Environ. Microbiol.">
        <title>Time-series analyses of Monterey Bay coastal microbial picoplankton using a 'genome proxy' microarray.</title>
        <authorList>
            <person name="Rich V.I."/>
            <person name="Pham V.D."/>
            <person name="Eppley J."/>
            <person name="Shi Y."/>
            <person name="DeLong E.F."/>
        </authorList>
    </citation>
    <scope>NUCLEOTIDE SEQUENCE</scope>
</reference>
<evidence type="ECO:0000256" key="9">
    <source>
        <dbReference type="ARBA" id="ARBA00044632"/>
    </source>
</evidence>
<evidence type="ECO:0000256" key="1">
    <source>
        <dbReference type="ARBA" id="ARBA00010679"/>
    </source>
</evidence>
<comment type="similarity">
    <text evidence="1">Belongs to the type-1 OGG1 family.</text>
</comment>
<dbReference type="Gene3D" id="1.10.1670.10">
    <property type="entry name" value="Helix-hairpin-Helix base-excision DNA repair enzymes (C-terminal)"/>
    <property type="match status" value="1"/>
</dbReference>
<dbReference type="InterPro" id="IPR052054">
    <property type="entry name" value="Oxidative_DNA_repair_enzyme"/>
</dbReference>
<dbReference type="GO" id="GO:0006284">
    <property type="term" value="P:base-excision repair"/>
    <property type="evidence" value="ECO:0007669"/>
    <property type="project" value="InterPro"/>
</dbReference>
<dbReference type="InterPro" id="IPR003265">
    <property type="entry name" value="HhH-GPD_domain"/>
</dbReference>
<dbReference type="GO" id="GO:0006289">
    <property type="term" value="P:nucleotide-excision repair"/>
    <property type="evidence" value="ECO:0007669"/>
    <property type="project" value="InterPro"/>
</dbReference>
<dbReference type="GO" id="GO:0008534">
    <property type="term" value="F:oxidized purine nucleobase lesion DNA N-glycosylase activity"/>
    <property type="evidence" value="ECO:0007669"/>
    <property type="project" value="InterPro"/>
</dbReference>
<evidence type="ECO:0000256" key="7">
    <source>
        <dbReference type="ARBA" id="ARBA00023268"/>
    </source>
</evidence>
<dbReference type="Pfam" id="PF07934">
    <property type="entry name" value="OGG_N"/>
    <property type="match status" value="1"/>
</dbReference>
<sequence>MGDLRKTFHVRDYDLDATLSSGQAFRWQQLGQAWEGVIGGRWVRLRLSKGDITAEAAKPVRDWAWLEHYLQLHFNLDQALATFPDDEPMQNAVASFPGLRLLRQDYWECLASFILSATKQIVQIRQMVMLLSKRYGEPIASNDDDPAFAFPTIKVIAACGEKELRECKLGFRAPNLLGAARDILDKKIDLQRLPTLTSSEARKELMKLHGVGPKIADCVLLFAGGHQEVFPVDVWIERALQQLYFPKRRPSAKQLRKFADTHFGPYAGFAQQYLFHHARVHLKLK</sequence>
<keyword evidence="6" id="KW-0456">Lyase</keyword>
<dbReference type="EMBL" id="GU474882">
    <property type="protein sequence ID" value="ADI18142.1"/>
    <property type="molecule type" value="Genomic_DNA"/>
</dbReference>
<dbReference type="AlphaFoldDB" id="E0XUQ1"/>
<accession>E0XUQ1</accession>
<dbReference type="PANTHER" id="PTHR10242:SF2">
    <property type="entry name" value="N-GLYCOSYLASE_DNA LYASE"/>
    <property type="match status" value="1"/>
</dbReference>
<evidence type="ECO:0000313" key="11">
    <source>
        <dbReference type="EMBL" id="ADI18142.1"/>
    </source>
</evidence>
<dbReference type="InterPro" id="IPR011257">
    <property type="entry name" value="DNA_glycosylase"/>
</dbReference>
<dbReference type="SUPFAM" id="SSF48150">
    <property type="entry name" value="DNA-glycosylase"/>
    <property type="match status" value="1"/>
</dbReference>
<keyword evidence="4" id="KW-0378">Hydrolase</keyword>
<evidence type="ECO:0000256" key="4">
    <source>
        <dbReference type="ARBA" id="ARBA00022801"/>
    </source>
</evidence>
<dbReference type="InterPro" id="IPR012904">
    <property type="entry name" value="OGG_N"/>
</dbReference>
<keyword evidence="5" id="KW-0234">DNA repair</keyword>
<dbReference type="GO" id="GO:0003684">
    <property type="term" value="F:damaged DNA binding"/>
    <property type="evidence" value="ECO:0007669"/>
    <property type="project" value="InterPro"/>
</dbReference>
<dbReference type="InterPro" id="IPR023170">
    <property type="entry name" value="HhH_base_excis_C"/>
</dbReference>
<keyword evidence="8" id="KW-0326">Glycosidase</keyword>
<proteinExistence type="inferred from homology"/>
<comment type="catalytic activity">
    <reaction evidence="9">
        <text>2'-deoxyribonucleotide-(2'-deoxyribose 5'-phosphate)-2'-deoxyribonucleotide-DNA = a 3'-end 2'-deoxyribonucleotide-(2,3-dehydro-2,3-deoxyribose 5'-phosphate)-DNA + a 5'-end 5'-phospho-2'-deoxyribonucleoside-DNA + H(+)</text>
        <dbReference type="Rhea" id="RHEA:66592"/>
        <dbReference type="Rhea" id="RHEA-COMP:13180"/>
        <dbReference type="Rhea" id="RHEA-COMP:16897"/>
        <dbReference type="Rhea" id="RHEA-COMP:17067"/>
        <dbReference type="ChEBI" id="CHEBI:15378"/>
        <dbReference type="ChEBI" id="CHEBI:136412"/>
        <dbReference type="ChEBI" id="CHEBI:157695"/>
        <dbReference type="ChEBI" id="CHEBI:167181"/>
        <dbReference type="EC" id="4.2.99.18"/>
    </reaction>
</comment>
<evidence type="ECO:0000256" key="2">
    <source>
        <dbReference type="ARBA" id="ARBA00012720"/>
    </source>
</evidence>
<dbReference type="CDD" id="cd00056">
    <property type="entry name" value="ENDO3c"/>
    <property type="match status" value="1"/>
</dbReference>
<dbReference type="Gene3D" id="3.30.310.260">
    <property type="match status" value="1"/>
</dbReference>
<keyword evidence="3" id="KW-0227">DNA damage</keyword>
<organism evidence="11">
    <name type="scientific">uncultured Verrucomicrobiales bacterium HF0200_39L05</name>
    <dbReference type="NCBI Taxonomy" id="710997"/>
    <lineage>
        <taxon>Bacteria</taxon>
        <taxon>Pseudomonadati</taxon>
        <taxon>Verrucomicrobiota</taxon>
        <taxon>Verrucomicrobiia</taxon>
        <taxon>Verrucomicrobiales</taxon>
        <taxon>environmental samples</taxon>
    </lineage>
</organism>
<feature type="domain" description="HhH-GPD" evidence="10">
    <location>
        <begin position="115"/>
        <end position="279"/>
    </location>
</feature>
<name>E0XUQ1_9BACT</name>
<dbReference type="Pfam" id="PF00730">
    <property type="entry name" value="HhH-GPD"/>
    <property type="match status" value="1"/>
</dbReference>
<evidence type="ECO:0000259" key="10">
    <source>
        <dbReference type="SMART" id="SM00478"/>
    </source>
</evidence>
<dbReference type="EC" id="4.2.99.18" evidence="2"/>
<dbReference type="PANTHER" id="PTHR10242">
    <property type="entry name" value="8-OXOGUANINE DNA GLYCOSYLASE"/>
    <property type="match status" value="1"/>
</dbReference>